<evidence type="ECO:0000256" key="2">
    <source>
        <dbReference type="ARBA" id="ARBA00010139"/>
    </source>
</evidence>
<dbReference type="SUPFAM" id="SSF51905">
    <property type="entry name" value="FAD/NAD(P)-binding domain"/>
    <property type="match status" value="3"/>
</dbReference>
<dbReference type="RefSeq" id="WP_188518598.1">
    <property type="nucleotide sequence ID" value="NZ_BMES01000002.1"/>
</dbReference>
<keyword evidence="5" id="KW-0521">NADP</keyword>
<keyword evidence="4" id="KW-0274">FAD</keyword>
<evidence type="ECO:0000256" key="5">
    <source>
        <dbReference type="ARBA" id="ARBA00022857"/>
    </source>
</evidence>
<dbReference type="InterPro" id="IPR050775">
    <property type="entry name" value="FAD-binding_Monooxygenases"/>
</dbReference>
<protein>
    <submittedName>
        <fullName evidence="8">Cyclohexanone monooxygenase</fullName>
    </submittedName>
</protein>
<comment type="cofactor">
    <cofactor evidence="1">
        <name>FAD</name>
        <dbReference type="ChEBI" id="CHEBI:57692"/>
    </cofactor>
</comment>
<keyword evidence="3" id="KW-0285">Flavoprotein</keyword>
<dbReference type="Pfam" id="PF00743">
    <property type="entry name" value="FMO-like"/>
    <property type="match status" value="1"/>
</dbReference>
<dbReference type="PANTHER" id="PTHR43098">
    <property type="entry name" value="L-ORNITHINE N(5)-MONOOXYGENASE-RELATED"/>
    <property type="match status" value="1"/>
</dbReference>
<dbReference type="Proteomes" id="UP000603912">
    <property type="component" value="Unassembled WGS sequence"/>
</dbReference>
<proteinExistence type="inferred from homology"/>
<keyword evidence="6" id="KW-0560">Oxidoreductase</keyword>
<dbReference type="AlphaFoldDB" id="A0A917I840"/>
<evidence type="ECO:0000256" key="1">
    <source>
        <dbReference type="ARBA" id="ARBA00001974"/>
    </source>
</evidence>
<dbReference type="GO" id="GO:0050660">
    <property type="term" value="F:flavin adenine dinucleotide binding"/>
    <property type="evidence" value="ECO:0007669"/>
    <property type="project" value="InterPro"/>
</dbReference>
<dbReference type="GO" id="GO:0050661">
    <property type="term" value="F:NADP binding"/>
    <property type="evidence" value="ECO:0007669"/>
    <property type="project" value="InterPro"/>
</dbReference>
<organism evidence="8 9">
    <name type="scientific">Alsobacter metallidurans</name>
    <dbReference type="NCBI Taxonomy" id="340221"/>
    <lineage>
        <taxon>Bacteria</taxon>
        <taxon>Pseudomonadati</taxon>
        <taxon>Pseudomonadota</taxon>
        <taxon>Alphaproteobacteria</taxon>
        <taxon>Hyphomicrobiales</taxon>
        <taxon>Alsobacteraceae</taxon>
        <taxon>Alsobacter</taxon>
    </lineage>
</organism>
<sequence>MSDRTLNDGLLDVAVVGAGFSGLYLIHRLSRLGFSVKAFDSAGDVGGTWYWNRYPGARCDVESMQYSYSFDDGLQQDWNWSERFATQPEILAYARHVAERFDLKRFVQFNTTVTRADYDETTQSWTLATDKGERIRARFCVMATGCLSASRIPEIPGAASFAGEIYHTGAWPHEPVDFGGKTVGVIGTGSSAIQAIPELAEQAGHLYVFQRTPNFSVPARNAPLTPDEIARWKSDYPALRKRAREETRSGTIYEFAVKSALEATPEEREAEYQRRWDKGGANFMHAYNDLVVNEQSNETAADFVRRKIREIVQDPQTAELLTPTDYPIFTKRICVDSDYYATFNRPNVTLVDIRRDPIEAITPVGLVTRSAARYGFDALVYATGFDAMTGALLRVDIRGEGGASLRDKWRDGPKAYLGLMSAGFPNLFMVTGPGSPSVLSNVIMSIEQHVEFITDCIDHMRSKGLARIDADVGAEERWVAHVGEAAAGTLLPKAASWYMGANIPGKPRIMMPYVGGVDRYRRICSEVAAKNYEGFVLA</sequence>
<dbReference type="EMBL" id="BMES01000002">
    <property type="protein sequence ID" value="GGH24338.1"/>
    <property type="molecule type" value="Genomic_DNA"/>
</dbReference>
<evidence type="ECO:0000256" key="4">
    <source>
        <dbReference type="ARBA" id="ARBA00022827"/>
    </source>
</evidence>
<evidence type="ECO:0000313" key="8">
    <source>
        <dbReference type="EMBL" id="GGH24338.1"/>
    </source>
</evidence>
<comment type="similarity">
    <text evidence="2">Belongs to the FAD-binding monooxygenase family.</text>
</comment>
<dbReference type="Gene3D" id="3.50.50.60">
    <property type="entry name" value="FAD/NAD(P)-binding domain"/>
    <property type="match status" value="3"/>
</dbReference>
<dbReference type="GO" id="GO:0004499">
    <property type="term" value="F:N,N-dimethylaniline monooxygenase activity"/>
    <property type="evidence" value="ECO:0007669"/>
    <property type="project" value="InterPro"/>
</dbReference>
<reference evidence="8" key="1">
    <citation type="journal article" date="2014" name="Int. J. Syst. Evol. Microbiol.">
        <title>Complete genome sequence of Corynebacterium casei LMG S-19264T (=DSM 44701T), isolated from a smear-ripened cheese.</title>
        <authorList>
            <consortium name="US DOE Joint Genome Institute (JGI-PGF)"/>
            <person name="Walter F."/>
            <person name="Albersmeier A."/>
            <person name="Kalinowski J."/>
            <person name="Ruckert C."/>
        </authorList>
    </citation>
    <scope>NUCLEOTIDE SEQUENCE</scope>
    <source>
        <strain evidence="8">CGMCC 1.12214</strain>
    </source>
</reference>
<evidence type="ECO:0000256" key="6">
    <source>
        <dbReference type="ARBA" id="ARBA00023002"/>
    </source>
</evidence>
<reference evidence="8" key="2">
    <citation type="submission" date="2020-09" db="EMBL/GenBank/DDBJ databases">
        <authorList>
            <person name="Sun Q."/>
            <person name="Zhou Y."/>
        </authorList>
    </citation>
    <scope>NUCLEOTIDE SEQUENCE</scope>
    <source>
        <strain evidence="8">CGMCC 1.12214</strain>
    </source>
</reference>
<evidence type="ECO:0000313" key="9">
    <source>
        <dbReference type="Proteomes" id="UP000603912"/>
    </source>
</evidence>
<evidence type="ECO:0000256" key="7">
    <source>
        <dbReference type="ARBA" id="ARBA00023033"/>
    </source>
</evidence>
<dbReference type="PANTHER" id="PTHR43098:SF3">
    <property type="entry name" value="L-ORNITHINE N(5)-MONOOXYGENASE-RELATED"/>
    <property type="match status" value="1"/>
</dbReference>
<name>A0A917I840_9HYPH</name>
<keyword evidence="7 8" id="KW-0503">Monooxygenase</keyword>
<comment type="caution">
    <text evidence="8">The sequence shown here is derived from an EMBL/GenBank/DDBJ whole genome shotgun (WGS) entry which is preliminary data.</text>
</comment>
<accession>A0A917I840</accession>
<keyword evidence="9" id="KW-1185">Reference proteome</keyword>
<dbReference type="InterPro" id="IPR020946">
    <property type="entry name" value="Flavin_mOase-like"/>
</dbReference>
<evidence type="ECO:0000256" key="3">
    <source>
        <dbReference type="ARBA" id="ARBA00022630"/>
    </source>
</evidence>
<gene>
    <name evidence="8" type="ORF">GCM10007036_30680</name>
</gene>
<dbReference type="InterPro" id="IPR036188">
    <property type="entry name" value="FAD/NAD-bd_sf"/>
</dbReference>